<feature type="chain" id="PRO_5038434425" evidence="2">
    <location>
        <begin position="24"/>
        <end position="297"/>
    </location>
</feature>
<sequence>MLKESLFRIMIAAIIIFSLGACSSGGTAELSADLKNEKENVSVLKTENGNLKNEIEQLKKEIDELKNGPDKLLAAGKLQFENEDLNGLNTTLSSLQSKHPDSEHIATLADLSAQMTKEIEEKNKRIAAEAKAKEEEEKARLAAATGKMRKEYDEITERTFYNDKTSAKFVNSNSFHIYFGTKDGSSPWLRLAIRYTGDDWVFMDGYTIKADDETYTVSPSYGEIQRDNGYSGVWEYYDGNVAKYEMDMIKAIISSKKTIIRHQGDQFHYDRTVTAAEKKALQNVLDAYKAMGGVEPS</sequence>
<name>A0A371PJT2_9BACL</name>
<feature type="coiled-coil region" evidence="1">
    <location>
        <begin position="27"/>
        <end position="147"/>
    </location>
</feature>
<dbReference type="Proteomes" id="UP000261905">
    <property type="component" value="Unassembled WGS sequence"/>
</dbReference>
<feature type="signal peptide" evidence="2">
    <location>
        <begin position="1"/>
        <end position="23"/>
    </location>
</feature>
<evidence type="ECO:0000256" key="2">
    <source>
        <dbReference type="SAM" id="SignalP"/>
    </source>
</evidence>
<proteinExistence type="predicted"/>
<gene>
    <name evidence="3" type="ORF">DX130_05315</name>
</gene>
<reference evidence="3 4" key="1">
    <citation type="submission" date="2018-08" db="EMBL/GenBank/DDBJ databases">
        <title>Paenibacillus sp. M4BSY-1, whole genome shotgun sequence.</title>
        <authorList>
            <person name="Tuo L."/>
        </authorList>
    </citation>
    <scope>NUCLEOTIDE SEQUENCE [LARGE SCALE GENOMIC DNA]</scope>
    <source>
        <strain evidence="3 4">M4BSY-1</strain>
    </source>
</reference>
<evidence type="ECO:0000313" key="3">
    <source>
        <dbReference type="EMBL" id="REK76460.1"/>
    </source>
</evidence>
<dbReference type="AlphaFoldDB" id="A0A371PJT2"/>
<keyword evidence="1" id="KW-0175">Coiled coil</keyword>
<organism evidence="3 4">
    <name type="scientific">Paenibacillus paeoniae</name>
    <dbReference type="NCBI Taxonomy" id="2292705"/>
    <lineage>
        <taxon>Bacteria</taxon>
        <taxon>Bacillati</taxon>
        <taxon>Bacillota</taxon>
        <taxon>Bacilli</taxon>
        <taxon>Bacillales</taxon>
        <taxon>Paenibacillaceae</taxon>
        <taxon>Paenibacillus</taxon>
    </lineage>
</organism>
<dbReference type="RefSeq" id="WP_116043419.1">
    <property type="nucleotide sequence ID" value="NZ_QUBQ01000001.1"/>
</dbReference>
<dbReference type="EMBL" id="QUBQ01000001">
    <property type="protein sequence ID" value="REK76460.1"/>
    <property type="molecule type" value="Genomic_DNA"/>
</dbReference>
<accession>A0A371PJT2</accession>
<dbReference type="OrthoDB" id="795031at2"/>
<keyword evidence="2" id="KW-0732">Signal</keyword>
<keyword evidence="4" id="KW-1185">Reference proteome</keyword>
<evidence type="ECO:0000256" key="1">
    <source>
        <dbReference type="SAM" id="Coils"/>
    </source>
</evidence>
<protein>
    <submittedName>
        <fullName evidence="3">Uncharacterized protein</fullName>
    </submittedName>
</protein>
<evidence type="ECO:0000313" key="4">
    <source>
        <dbReference type="Proteomes" id="UP000261905"/>
    </source>
</evidence>
<comment type="caution">
    <text evidence="3">The sequence shown here is derived from an EMBL/GenBank/DDBJ whole genome shotgun (WGS) entry which is preliminary data.</text>
</comment>
<dbReference type="PROSITE" id="PS51257">
    <property type="entry name" value="PROKAR_LIPOPROTEIN"/>
    <property type="match status" value="1"/>
</dbReference>